<dbReference type="RefSeq" id="WP_169322908.1">
    <property type="nucleotide sequence ID" value="NZ_JABCJJ010000002.1"/>
</dbReference>
<feature type="transmembrane region" description="Helical" evidence="1">
    <location>
        <begin position="292"/>
        <end position="311"/>
    </location>
</feature>
<dbReference type="SMART" id="SM00267">
    <property type="entry name" value="GGDEF"/>
    <property type="match status" value="1"/>
</dbReference>
<dbReference type="EMBL" id="JABCJJ010000002">
    <property type="protein sequence ID" value="NMR18973.1"/>
    <property type="molecule type" value="Genomic_DNA"/>
</dbReference>
<dbReference type="InterPro" id="IPR029787">
    <property type="entry name" value="Nucleotide_cyclase"/>
</dbReference>
<sequence length="503" mass="52736">MDRRTDAVRSGAARAALAVVVVSVLVWLVGFALTDGLAQDLVVATSGVVPTVAIAVTLHRRAIAQPRPWFLILAGMLVLDVYNGGWVAEVHLAGMVPPSTPVTALGLPLGYVLLLLGAILLLRQAARQDAGTILDHAIIALSVAFLAWVLLIAPALDPSVATGSRIRTMVVVVLVGGLSGAMLRAAALLPERRGSTVYLLVAVAGTVTGTLARDVTASDGAPDGASWVGMLWIVAYGTLSGAVLHPSAGQVVHERADEPRLTTRRVWMLGTALAIGPGVLVLHALVGSAADPVFIAAVNLALVPLVVLRIGRLAHLHADAERHLERTADLDALTGLPNRRALTRHLEALLARVADGTAPGAVVVFADLDDFKVVNDTLGHRVGDELLLAVSHRLVSSVRTSERRGGPGDLVARFAGDEFVVVVEGDAAVAEPATRRLRAALEEVVVVDEHVLEPRASIGVTTVPAGTPTTVDAVLRAADARMYERKRERRAVPVPDVVDQTMS</sequence>
<feature type="transmembrane region" description="Helical" evidence="1">
    <location>
        <begin position="134"/>
        <end position="156"/>
    </location>
</feature>
<accession>A0A7Y0LX36</accession>
<evidence type="ECO:0000313" key="3">
    <source>
        <dbReference type="EMBL" id="NMR18973.1"/>
    </source>
</evidence>
<evidence type="ECO:0000259" key="2">
    <source>
        <dbReference type="PROSITE" id="PS50887"/>
    </source>
</evidence>
<feature type="domain" description="GGDEF" evidence="2">
    <location>
        <begin position="359"/>
        <end position="497"/>
    </location>
</feature>
<dbReference type="InterPro" id="IPR043128">
    <property type="entry name" value="Rev_trsase/Diguanyl_cyclase"/>
</dbReference>
<feature type="transmembrane region" description="Helical" evidence="1">
    <location>
        <begin position="196"/>
        <end position="212"/>
    </location>
</feature>
<feature type="transmembrane region" description="Helical" evidence="1">
    <location>
        <begin position="266"/>
        <end position="286"/>
    </location>
</feature>
<dbReference type="PANTHER" id="PTHR46663:SF2">
    <property type="entry name" value="GGDEF DOMAIN-CONTAINING PROTEIN"/>
    <property type="match status" value="1"/>
</dbReference>
<reference evidence="3 4" key="1">
    <citation type="submission" date="2020-04" db="EMBL/GenBank/DDBJ databases">
        <title>Sequencing and Assembly of C. fimi.</title>
        <authorList>
            <person name="Ramsey A.R."/>
        </authorList>
    </citation>
    <scope>NUCLEOTIDE SEQUENCE [LARGE SCALE GENOMIC DNA]</scope>
    <source>
        <strain evidence="3 4">SB</strain>
    </source>
</reference>
<keyword evidence="1" id="KW-0812">Transmembrane</keyword>
<dbReference type="Gene3D" id="3.30.70.270">
    <property type="match status" value="1"/>
</dbReference>
<keyword evidence="1" id="KW-0472">Membrane</keyword>
<dbReference type="SUPFAM" id="SSF55073">
    <property type="entry name" value="Nucleotide cyclase"/>
    <property type="match status" value="1"/>
</dbReference>
<keyword evidence="4" id="KW-1185">Reference proteome</keyword>
<protein>
    <submittedName>
        <fullName evidence="3">GGDEF domain-containing protein</fullName>
    </submittedName>
</protein>
<feature type="transmembrane region" description="Helical" evidence="1">
    <location>
        <begin position="70"/>
        <end position="88"/>
    </location>
</feature>
<feature type="transmembrane region" description="Helical" evidence="1">
    <location>
        <begin position="224"/>
        <end position="245"/>
    </location>
</feature>
<organism evidence="3 4">
    <name type="scientific">Cellulomonas fimi</name>
    <dbReference type="NCBI Taxonomy" id="1708"/>
    <lineage>
        <taxon>Bacteria</taxon>
        <taxon>Bacillati</taxon>
        <taxon>Actinomycetota</taxon>
        <taxon>Actinomycetes</taxon>
        <taxon>Micrococcales</taxon>
        <taxon>Cellulomonadaceae</taxon>
        <taxon>Cellulomonas</taxon>
    </lineage>
</organism>
<dbReference type="Pfam" id="PF00990">
    <property type="entry name" value="GGDEF"/>
    <property type="match status" value="1"/>
</dbReference>
<feature type="transmembrane region" description="Helical" evidence="1">
    <location>
        <begin position="37"/>
        <end position="58"/>
    </location>
</feature>
<gene>
    <name evidence="3" type="ORF">HIR71_01820</name>
</gene>
<feature type="transmembrane region" description="Helical" evidence="1">
    <location>
        <begin position="100"/>
        <end position="122"/>
    </location>
</feature>
<proteinExistence type="predicted"/>
<name>A0A7Y0LX36_CELFI</name>
<evidence type="ECO:0000313" key="4">
    <source>
        <dbReference type="Proteomes" id="UP000562124"/>
    </source>
</evidence>
<dbReference type="InterPro" id="IPR052163">
    <property type="entry name" value="DGC-Regulatory_Protein"/>
</dbReference>
<dbReference type="PROSITE" id="PS50887">
    <property type="entry name" value="GGDEF"/>
    <property type="match status" value="1"/>
</dbReference>
<dbReference type="PANTHER" id="PTHR46663">
    <property type="entry name" value="DIGUANYLATE CYCLASE DGCT-RELATED"/>
    <property type="match status" value="1"/>
</dbReference>
<dbReference type="Proteomes" id="UP000562124">
    <property type="component" value="Unassembled WGS sequence"/>
</dbReference>
<dbReference type="CDD" id="cd01949">
    <property type="entry name" value="GGDEF"/>
    <property type="match status" value="1"/>
</dbReference>
<feature type="transmembrane region" description="Helical" evidence="1">
    <location>
        <begin position="168"/>
        <end position="189"/>
    </location>
</feature>
<dbReference type="AlphaFoldDB" id="A0A7Y0LX36"/>
<keyword evidence="1" id="KW-1133">Transmembrane helix</keyword>
<feature type="transmembrane region" description="Helical" evidence="1">
    <location>
        <begin position="12"/>
        <end position="31"/>
    </location>
</feature>
<evidence type="ECO:0000256" key="1">
    <source>
        <dbReference type="SAM" id="Phobius"/>
    </source>
</evidence>
<dbReference type="NCBIfam" id="TIGR00254">
    <property type="entry name" value="GGDEF"/>
    <property type="match status" value="1"/>
</dbReference>
<comment type="caution">
    <text evidence="3">The sequence shown here is derived from an EMBL/GenBank/DDBJ whole genome shotgun (WGS) entry which is preliminary data.</text>
</comment>
<dbReference type="InterPro" id="IPR000160">
    <property type="entry name" value="GGDEF_dom"/>
</dbReference>